<comment type="caution">
    <text evidence="2">The sequence shown here is derived from an EMBL/GenBank/DDBJ whole genome shotgun (WGS) entry which is preliminary data.</text>
</comment>
<name>K8X716_RHOOP</name>
<evidence type="ECO:0000313" key="2">
    <source>
        <dbReference type="EMBL" id="EKT76566.1"/>
    </source>
</evidence>
<proteinExistence type="predicted"/>
<reference evidence="2 3" key="1">
    <citation type="journal article" date="2013" name="Genome Announc.">
        <title>Draft Genome Sequence of Rhodococcus opacus Strain M213 Shows a Diverse Catabolic Potential.</title>
        <authorList>
            <person name="Pathak A."/>
            <person name="Green S.J."/>
            <person name="Ogram A."/>
            <person name="Chauhan A."/>
        </authorList>
    </citation>
    <scope>NUCLEOTIDE SEQUENCE [LARGE SCALE GENOMIC DNA]</scope>
    <source>
        <strain evidence="2 3">M213</strain>
    </source>
</reference>
<feature type="compositionally biased region" description="Low complexity" evidence="1">
    <location>
        <begin position="244"/>
        <end position="261"/>
    </location>
</feature>
<feature type="compositionally biased region" description="Polar residues" evidence="1">
    <location>
        <begin position="263"/>
        <end position="279"/>
    </location>
</feature>
<sequence length="399" mass="39145">MDCAIGGGNVTDPAYIKDPENFHSDQWDHARIASAVAGMNVEHVSGIARAWTELGTTAHDAIVEFSDAIKKAIGESWHGAAASAAYGETERYSTSAPQAQEQLHGVADALTPLAETVASLRSQVPETIGTGLWDKLTPWDTDTEDEYYRRDGEAREKMATIYNPGLATSDGNVPSFTKPESIVDVPSGPGGPGVDYASGTPSSSDRFGGPNTGQPNTGDAPVSDPSAEPGVDGAPAADGTQQNAATAPSAATTPATTAPASVTGDQAQSRSGMPSSADTSSGAGSRSAGVGGGSGGGGLGVGGLGVGGLGGGVGAGNQPGAVARPGTAPGVAGVNAGGRAGAGMRGTGPMGGGMMGGGGAGKGGGEDKEHKTPDYLITLDNGNELIGKLPLVSPPVIGA</sequence>
<dbReference type="Gene3D" id="1.20.1260.20">
    <property type="entry name" value="PPE superfamily"/>
    <property type="match status" value="1"/>
</dbReference>
<evidence type="ECO:0008006" key="4">
    <source>
        <dbReference type="Google" id="ProtNLM"/>
    </source>
</evidence>
<evidence type="ECO:0000313" key="3">
    <source>
        <dbReference type="Proteomes" id="UP000005951"/>
    </source>
</evidence>
<organism evidence="2 3">
    <name type="scientific">Rhodococcus opacus M213</name>
    <dbReference type="NCBI Taxonomy" id="1129896"/>
    <lineage>
        <taxon>Bacteria</taxon>
        <taxon>Bacillati</taxon>
        <taxon>Actinomycetota</taxon>
        <taxon>Actinomycetes</taxon>
        <taxon>Mycobacteriales</taxon>
        <taxon>Nocardiaceae</taxon>
        <taxon>Rhodococcus</taxon>
    </lineage>
</organism>
<dbReference type="EMBL" id="AJYC02000232">
    <property type="protein sequence ID" value="EKT76566.1"/>
    <property type="molecule type" value="Genomic_DNA"/>
</dbReference>
<dbReference type="InterPro" id="IPR038332">
    <property type="entry name" value="PPE_sf"/>
</dbReference>
<gene>
    <name evidence="2" type="ORF">WSS_A41995</name>
</gene>
<protein>
    <recommendedName>
        <fullName evidence="4">Precollagen P</fullName>
    </recommendedName>
</protein>
<dbReference type="SUPFAM" id="SSF140459">
    <property type="entry name" value="PE/PPE dimer-like"/>
    <property type="match status" value="1"/>
</dbReference>
<evidence type="ECO:0000256" key="1">
    <source>
        <dbReference type="SAM" id="MobiDB-lite"/>
    </source>
</evidence>
<dbReference type="Proteomes" id="UP000005951">
    <property type="component" value="Unassembled WGS sequence"/>
</dbReference>
<feature type="region of interest" description="Disordered" evidence="1">
    <location>
        <begin position="162"/>
        <end position="291"/>
    </location>
</feature>
<dbReference type="AlphaFoldDB" id="K8X716"/>
<accession>K8X716</accession>